<sequence>MKEEENPENSKPTKWPLFIEEKTKKLALKEEPDLPLSEQAKSTRKPSGTTEKRALPSGPTPATLATKPGTTIPRPSPILDDKAAEILVLLKSMQKTQRVMDQRIETLTREISTMKRHVESLTAKGTQTLIDLDEWMTNRPKIVWQQTSMHDFFEPPPPKPLPPIFSAFSPAPTQTSAATPKQSQKPEPLSMPRRPLPAQPVRREVSQPARPMATKTISKRRPSKIARPGPPQNNTENQTNAGGATRG</sequence>
<evidence type="ECO:0000313" key="3">
    <source>
        <dbReference type="Proteomes" id="UP000696573"/>
    </source>
</evidence>
<keyword evidence="3" id="KW-1185">Reference proteome</keyword>
<organism evidence="2 3">
    <name type="scientific">Clonostachys rhizophaga</name>
    <dbReference type="NCBI Taxonomy" id="160324"/>
    <lineage>
        <taxon>Eukaryota</taxon>
        <taxon>Fungi</taxon>
        <taxon>Dikarya</taxon>
        <taxon>Ascomycota</taxon>
        <taxon>Pezizomycotina</taxon>
        <taxon>Sordariomycetes</taxon>
        <taxon>Hypocreomycetidae</taxon>
        <taxon>Hypocreales</taxon>
        <taxon>Bionectriaceae</taxon>
        <taxon>Clonostachys</taxon>
    </lineage>
</organism>
<reference evidence="2" key="1">
    <citation type="submission" date="2021-10" db="EMBL/GenBank/DDBJ databases">
        <authorList>
            <person name="Piombo E."/>
        </authorList>
    </citation>
    <scope>NUCLEOTIDE SEQUENCE</scope>
</reference>
<feature type="region of interest" description="Disordered" evidence="1">
    <location>
        <begin position="156"/>
        <end position="247"/>
    </location>
</feature>
<name>A0A9N9VLD4_9HYPO</name>
<dbReference type="EMBL" id="CABFNQ020000732">
    <property type="protein sequence ID" value="CAH0028442.1"/>
    <property type="molecule type" value="Genomic_DNA"/>
</dbReference>
<gene>
    <name evidence="2" type="ORF">CRHIZ90672A_00010689</name>
</gene>
<feature type="region of interest" description="Disordered" evidence="1">
    <location>
        <begin position="26"/>
        <end position="77"/>
    </location>
</feature>
<feature type="compositionally biased region" description="Polar residues" evidence="1">
    <location>
        <begin position="232"/>
        <end position="247"/>
    </location>
</feature>
<evidence type="ECO:0000256" key="1">
    <source>
        <dbReference type="SAM" id="MobiDB-lite"/>
    </source>
</evidence>
<accession>A0A9N9VLD4</accession>
<dbReference type="AlphaFoldDB" id="A0A9N9VLD4"/>
<evidence type="ECO:0000313" key="2">
    <source>
        <dbReference type="EMBL" id="CAH0028442.1"/>
    </source>
</evidence>
<dbReference type="OrthoDB" id="5149702at2759"/>
<comment type="caution">
    <text evidence="2">The sequence shown here is derived from an EMBL/GenBank/DDBJ whole genome shotgun (WGS) entry which is preliminary data.</text>
</comment>
<feature type="compositionally biased region" description="Polar residues" evidence="1">
    <location>
        <begin position="171"/>
        <end position="185"/>
    </location>
</feature>
<dbReference type="Proteomes" id="UP000696573">
    <property type="component" value="Unassembled WGS sequence"/>
</dbReference>
<protein>
    <submittedName>
        <fullName evidence="2">Uncharacterized protein</fullName>
    </submittedName>
</protein>
<proteinExistence type="predicted"/>